<dbReference type="AlphaFoldDB" id="A0A9X4MC05"/>
<dbReference type="Proteomes" id="UP001154240">
    <property type="component" value="Unassembled WGS sequence"/>
</dbReference>
<dbReference type="InterPro" id="IPR028976">
    <property type="entry name" value="CheC-like_sf"/>
</dbReference>
<accession>A0A9X4MC05</accession>
<proteinExistence type="predicted"/>
<dbReference type="Gene3D" id="3.40.1550.10">
    <property type="entry name" value="CheC-like"/>
    <property type="match status" value="1"/>
</dbReference>
<reference evidence="3" key="2">
    <citation type="submission" date="2022-10" db="EMBL/GenBank/DDBJ databases">
        <authorList>
            <person name="Aronson H.S."/>
        </authorList>
    </citation>
    <scope>NUCLEOTIDE SEQUENCE</scope>
    <source>
        <strain evidence="3">RS19-109</strain>
    </source>
</reference>
<dbReference type="EMBL" id="JAPHEH010000001">
    <property type="protein sequence ID" value="MDG4474809.1"/>
    <property type="molecule type" value="Genomic_DNA"/>
</dbReference>
<evidence type="ECO:0000256" key="1">
    <source>
        <dbReference type="ARBA" id="ARBA00022500"/>
    </source>
</evidence>
<keyword evidence="4" id="KW-1185">Reference proteome</keyword>
<organism evidence="3 4">
    <name type="scientific">Thiovibrio frasassiensis</name>
    <dbReference type="NCBI Taxonomy" id="2984131"/>
    <lineage>
        <taxon>Bacteria</taxon>
        <taxon>Pseudomonadati</taxon>
        <taxon>Thermodesulfobacteriota</taxon>
        <taxon>Desulfobulbia</taxon>
        <taxon>Desulfobulbales</taxon>
        <taxon>Thiovibrionaceae</taxon>
        <taxon>Thiovibrio</taxon>
    </lineage>
</organism>
<feature type="domain" description="Chemotaxis phosphatase CheX-like" evidence="2">
    <location>
        <begin position="45"/>
        <end position="118"/>
    </location>
</feature>
<name>A0A9X4MC05_9BACT</name>
<evidence type="ECO:0000259" key="2">
    <source>
        <dbReference type="Pfam" id="PF13690"/>
    </source>
</evidence>
<sequence>MDQDLRRIIFKTFSEVFETMFFTFLEPLEEVPGKEDLGHGRFIEATISYSGGCNGSFLFYFPWELGKNITVNFLGVDEDGVQEGQVKDTAAETANMAIGSLLGELDPGGKAALAIPQARVLAEFSPEILLGETGLYMFNTEFGVLWVVGTHA</sequence>
<evidence type="ECO:0000313" key="4">
    <source>
        <dbReference type="Proteomes" id="UP001154240"/>
    </source>
</evidence>
<dbReference type="SUPFAM" id="SSF103039">
    <property type="entry name" value="CheC-like"/>
    <property type="match status" value="1"/>
</dbReference>
<dbReference type="InterPro" id="IPR028051">
    <property type="entry name" value="CheX-like_dom"/>
</dbReference>
<keyword evidence="1" id="KW-0145">Chemotaxis</keyword>
<evidence type="ECO:0000313" key="3">
    <source>
        <dbReference type="EMBL" id="MDG4474809.1"/>
    </source>
</evidence>
<dbReference type="Pfam" id="PF13690">
    <property type="entry name" value="CheX"/>
    <property type="match status" value="1"/>
</dbReference>
<reference evidence="3" key="1">
    <citation type="journal article" date="2022" name="bioRxiv">
        <title>Thiovibrio frasassiensisgen. nov., sp. nov., an autotrophic, elemental sulfur disproportionating bacterium isolated from sulfidic karst sediment, and proposal of Thiovibrionaceae fam. nov.</title>
        <authorList>
            <person name="Aronson H."/>
            <person name="Thomas C."/>
            <person name="Bhattacharyya M."/>
            <person name="Eckstein S."/>
            <person name="Jensen S."/>
            <person name="Barco R."/>
            <person name="Macalady J."/>
            <person name="Amend J."/>
        </authorList>
    </citation>
    <scope>NUCLEOTIDE SEQUENCE</scope>
    <source>
        <strain evidence="3">RS19-109</strain>
    </source>
</reference>
<dbReference type="GO" id="GO:0006935">
    <property type="term" value="P:chemotaxis"/>
    <property type="evidence" value="ECO:0007669"/>
    <property type="project" value="UniProtKB-KW"/>
</dbReference>
<comment type="caution">
    <text evidence="3">The sequence shown here is derived from an EMBL/GenBank/DDBJ whole genome shotgun (WGS) entry which is preliminary data.</text>
</comment>
<dbReference type="RefSeq" id="WP_307631789.1">
    <property type="nucleotide sequence ID" value="NZ_JAPHEH010000001.1"/>
</dbReference>
<protein>
    <submittedName>
        <fullName evidence="3">Chemotaxis protein CheX</fullName>
    </submittedName>
</protein>
<gene>
    <name evidence="3" type="ORF">OLX77_01375</name>
</gene>